<comment type="similarity">
    <text evidence="1 2">Belongs to the heparin-binding growth factors family.</text>
</comment>
<comment type="caution">
    <text evidence="3">The sequence shown here is derived from an EMBL/GenBank/DDBJ whole genome shotgun (WGS) entry which is preliminary data.</text>
</comment>
<feature type="signal peptide" evidence="2">
    <location>
        <begin position="1"/>
        <end position="18"/>
    </location>
</feature>
<gene>
    <name evidence="3" type="ORF">SKAU_G00260290</name>
</gene>
<dbReference type="SMART" id="SM00442">
    <property type="entry name" value="FGF"/>
    <property type="match status" value="1"/>
</dbReference>
<reference evidence="3" key="1">
    <citation type="journal article" date="2023" name="Science">
        <title>Genome structures resolve the early diversification of teleost fishes.</title>
        <authorList>
            <person name="Parey E."/>
            <person name="Louis A."/>
            <person name="Montfort J."/>
            <person name="Bouchez O."/>
            <person name="Roques C."/>
            <person name="Iampietro C."/>
            <person name="Lluch J."/>
            <person name="Castinel A."/>
            <person name="Donnadieu C."/>
            <person name="Desvignes T."/>
            <person name="Floi Bucao C."/>
            <person name="Jouanno E."/>
            <person name="Wen M."/>
            <person name="Mejri S."/>
            <person name="Dirks R."/>
            <person name="Jansen H."/>
            <person name="Henkel C."/>
            <person name="Chen W.J."/>
            <person name="Zahm M."/>
            <person name="Cabau C."/>
            <person name="Klopp C."/>
            <person name="Thompson A.W."/>
            <person name="Robinson-Rechavi M."/>
            <person name="Braasch I."/>
            <person name="Lecointre G."/>
            <person name="Bobe J."/>
            <person name="Postlethwait J.H."/>
            <person name="Berthelot C."/>
            <person name="Roest Crollius H."/>
            <person name="Guiguen Y."/>
        </authorList>
    </citation>
    <scope>NUCLEOTIDE SEQUENCE</scope>
    <source>
        <strain evidence="3">WJC10195</strain>
    </source>
</reference>
<dbReference type="Proteomes" id="UP001152622">
    <property type="component" value="Chromosome 9"/>
</dbReference>
<dbReference type="InterPro" id="IPR002209">
    <property type="entry name" value="Fibroblast_GF_fam"/>
</dbReference>
<evidence type="ECO:0000256" key="1">
    <source>
        <dbReference type="ARBA" id="ARBA00007936"/>
    </source>
</evidence>
<dbReference type="PANTHER" id="PTHR11486">
    <property type="entry name" value="FIBROBLAST GROWTH FACTOR"/>
    <property type="match status" value="1"/>
</dbReference>
<evidence type="ECO:0000313" key="3">
    <source>
        <dbReference type="EMBL" id="KAJ8350899.1"/>
    </source>
</evidence>
<dbReference type="AlphaFoldDB" id="A0A9Q1IQN6"/>
<keyword evidence="4" id="KW-1185">Reference proteome</keyword>
<dbReference type="CDD" id="cd23305">
    <property type="entry name" value="beta-trefoil_FGF3-like"/>
    <property type="match status" value="1"/>
</dbReference>
<accession>A0A9Q1IQN6</accession>
<dbReference type="Gene3D" id="2.80.10.50">
    <property type="match status" value="1"/>
</dbReference>
<feature type="chain" id="PRO_5040543417" description="Fibroblast growth factor" evidence="2">
    <location>
        <begin position="19"/>
        <end position="190"/>
    </location>
</feature>
<evidence type="ECO:0000256" key="2">
    <source>
        <dbReference type="RuleBase" id="RU049442"/>
    </source>
</evidence>
<dbReference type="SUPFAM" id="SSF50353">
    <property type="entry name" value="Cytokine"/>
    <property type="match status" value="1"/>
</dbReference>
<dbReference type="EMBL" id="JAINUF010000009">
    <property type="protein sequence ID" value="KAJ8350899.1"/>
    <property type="molecule type" value="Genomic_DNA"/>
</dbReference>
<organism evidence="3 4">
    <name type="scientific">Synaphobranchus kaupii</name>
    <name type="common">Kaup's arrowtooth eel</name>
    <dbReference type="NCBI Taxonomy" id="118154"/>
    <lineage>
        <taxon>Eukaryota</taxon>
        <taxon>Metazoa</taxon>
        <taxon>Chordata</taxon>
        <taxon>Craniata</taxon>
        <taxon>Vertebrata</taxon>
        <taxon>Euteleostomi</taxon>
        <taxon>Actinopterygii</taxon>
        <taxon>Neopterygii</taxon>
        <taxon>Teleostei</taxon>
        <taxon>Anguilliformes</taxon>
        <taxon>Synaphobranchidae</taxon>
        <taxon>Synaphobranchus</taxon>
    </lineage>
</organism>
<protein>
    <recommendedName>
        <fullName evidence="2">Fibroblast growth factor</fullName>
        <shortName evidence="2">FGF</shortName>
    </recommendedName>
</protein>
<evidence type="ECO:0000313" key="4">
    <source>
        <dbReference type="Proteomes" id="UP001152622"/>
    </source>
</evidence>
<dbReference type="PRINTS" id="PR00262">
    <property type="entry name" value="IL1HBGF"/>
</dbReference>
<dbReference type="PRINTS" id="PR00263">
    <property type="entry name" value="HBGFFGF"/>
</dbReference>
<proteinExistence type="inferred from homology"/>
<keyword evidence="2" id="KW-0732">Signal</keyword>
<sequence length="190" mass="20904">MLLQRLALLVAWVSQLYADAGAALSGDQSSRLRIKWQASIREARLSSNDKGVSPPHPITAGRTTQLLYCRIGIGYHLQILPNGTVGGVHEHTEYSWLKVFAMKQGVVGVQGLKSGLYLCMNRDGVSHGLSLFMADCLFRESLEENHYTTYSSFSYPGFYLALSPRGEARKGGSVSKLQPCTHFLPRSGVQ</sequence>
<dbReference type="GO" id="GO:0008083">
    <property type="term" value="F:growth factor activity"/>
    <property type="evidence" value="ECO:0007669"/>
    <property type="project" value="InterPro"/>
</dbReference>
<dbReference type="OrthoDB" id="9947297at2759"/>
<name>A0A9Q1IQN6_SYNKA</name>
<dbReference type="InterPro" id="IPR008996">
    <property type="entry name" value="IL1/FGF"/>
</dbReference>
<dbReference type="Pfam" id="PF00167">
    <property type="entry name" value="FGF"/>
    <property type="match status" value="1"/>
</dbReference>